<accession>A0A132NZI3</accession>
<evidence type="ECO:0000313" key="2">
    <source>
        <dbReference type="Proteomes" id="UP000070089"/>
    </source>
</evidence>
<evidence type="ECO:0000313" key="1">
    <source>
        <dbReference type="EMBL" id="KWX15477.1"/>
    </source>
</evidence>
<dbReference type="OrthoDB" id="10249345at2759"/>
<protein>
    <submittedName>
        <fullName evidence="1">Uncharacterized protein</fullName>
    </submittedName>
</protein>
<organism evidence="1 2">
    <name type="scientific">Giardia duodenalis assemblage B</name>
    <dbReference type="NCBI Taxonomy" id="1394984"/>
    <lineage>
        <taxon>Eukaryota</taxon>
        <taxon>Metamonada</taxon>
        <taxon>Diplomonadida</taxon>
        <taxon>Hexamitidae</taxon>
        <taxon>Giardiinae</taxon>
        <taxon>Giardia</taxon>
    </lineage>
</organism>
<dbReference type="VEuPathDB" id="GiardiaDB:QR46_0461"/>
<dbReference type="EMBL" id="JXTI01000007">
    <property type="protein sequence ID" value="KWX15477.1"/>
    <property type="molecule type" value="Genomic_DNA"/>
</dbReference>
<gene>
    <name evidence="1" type="ORF">QR46_0461</name>
</gene>
<dbReference type="AlphaFoldDB" id="A0A132NZI3"/>
<dbReference type="Proteomes" id="UP000070089">
    <property type="component" value="Unassembled WGS sequence"/>
</dbReference>
<comment type="caution">
    <text evidence="1">The sequence shown here is derived from an EMBL/GenBank/DDBJ whole genome shotgun (WGS) entry which is preliminary data.</text>
</comment>
<reference evidence="1 2" key="1">
    <citation type="journal article" date="2015" name="Mol. Biochem. Parasitol.">
        <title>Identification of polymorphic genes for use in assemblage B genotyping assays through comparative genomics of multiple assemblage B Giardia duodenalis isolates.</title>
        <authorList>
            <person name="Wielinga C."/>
            <person name="Thompson R.C."/>
            <person name="Monis P."/>
            <person name="Ryan U."/>
        </authorList>
    </citation>
    <scope>NUCLEOTIDE SEQUENCE [LARGE SCALE GENOMIC DNA]</scope>
    <source>
        <strain evidence="1 2">BAH15c1</strain>
    </source>
</reference>
<proteinExistence type="predicted"/>
<name>A0A132NZI3_GIAIN</name>
<sequence length="127" mass="14278">MFGGAYEAEAILKSTLILSSIGIMQVTDLTRREYLDREALDALVALCDREARLTSEHSGATEGMLDRTDPYFLLNMITENLYTELLELAIHQGVMNKSQLPYVITAKHVNHLLNTYGVNASRFLVEE</sequence>